<gene>
    <name evidence="1" type="ORF">CYR32_10435</name>
</gene>
<reference evidence="1 2" key="1">
    <citation type="submission" date="2017-12" db="EMBL/GenBank/DDBJ databases">
        <title>Characterization of six clinical isolates of Enterochimera gen. nov., a novel genus of the Yersiniaciae family and the three species Enterochimera arupensis sp. nov., Enterochimera coloradensis sp. nov, and Enterochimera californica sp. nov.</title>
        <authorList>
            <person name="Rossi A."/>
            <person name="Fisher M."/>
        </authorList>
    </citation>
    <scope>NUCLEOTIDE SEQUENCE [LARGE SCALE GENOMIC DNA]</scope>
    <source>
        <strain evidence="2">2016-Iso4</strain>
    </source>
</reference>
<proteinExistence type="predicted"/>
<evidence type="ECO:0000313" key="2">
    <source>
        <dbReference type="Proteomes" id="UP000234503"/>
    </source>
</evidence>
<accession>A0A2N5E429</accession>
<organism evidence="1 2">
    <name type="scientific">Chimaeribacter coloradensis</name>
    <dbReference type="NCBI Taxonomy" id="2060068"/>
    <lineage>
        <taxon>Bacteria</taxon>
        <taxon>Pseudomonadati</taxon>
        <taxon>Pseudomonadota</taxon>
        <taxon>Gammaproteobacteria</taxon>
        <taxon>Enterobacterales</taxon>
        <taxon>Yersiniaceae</taxon>
        <taxon>Chimaeribacter</taxon>
    </lineage>
</organism>
<dbReference type="Proteomes" id="UP000234503">
    <property type="component" value="Unassembled WGS sequence"/>
</dbReference>
<comment type="caution">
    <text evidence="1">The sequence shown here is derived from an EMBL/GenBank/DDBJ whole genome shotgun (WGS) entry which is preliminary data.</text>
</comment>
<name>A0A2N5E429_9GAMM</name>
<dbReference type="EMBL" id="PJZH01000008">
    <property type="protein sequence ID" value="PLR35601.1"/>
    <property type="molecule type" value="Genomic_DNA"/>
</dbReference>
<dbReference type="RefSeq" id="WP_101824337.1">
    <property type="nucleotide sequence ID" value="NZ_PJZH01000008.1"/>
</dbReference>
<protein>
    <submittedName>
        <fullName evidence="1">Shiga toxin A subunit</fullName>
    </submittedName>
</protein>
<keyword evidence="2" id="KW-1185">Reference proteome</keyword>
<dbReference type="AlphaFoldDB" id="A0A2N5E429"/>
<sequence length="147" mass="16584">MKKALIGIFITVPFFSYAVENRCAIVGSWMEQSLFDAVTHDLNIDAAVIQRHKMKVNVMDISPVSEVLARQLARTDSNADKQRNGEALLPEGDYFESYYTNGAKNITARYIFVNNKGQSDTFIASSIINNDECSVRFNGYLILSRQF</sequence>
<dbReference type="OrthoDB" id="6539815at2"/>
<evidence type="ECO:0000313" key="1">
    <source>
        <dbReference type="EMBL" id="PLR35601.1"/>
    </source>
</evidence>